<reference evidence="2" key="1">
    <citation type="submission" date="2018-06" db="EMBL/GenBank/DDBJ databases">
        <authorList>
            <person name="Zhirakovskaya E."/>
        </authorList>
    </citation>
    <scope>NUCLEOTIDE SEQUENCE</scope>
</reference>
<dbReference type="InterPro" id="IPR013783">
    <property type="entry name" value="Ig-like_fold"/>
</dbReference>
<sequence>MAITKKYIKSKKKYKIAFTMPEEISKKFKPASVVGDFNSWDSNVNEMKKNKKTGEFKATIELPEHQEYKFRYLLDGEQWSNDESADKYIITHFGDSEDCVIVLD</sequence>
<feature type="domain" description="Glycoside hydrolase family 13 N-terminal" evidence="1">
    <location>
        <begin position="31"/>
        <end position="72"/>
    </location>
</feature>
<organism evidence="2">
    <name type="scientific">hydrothermal vent metagenome</name>
    <dbReference type="NCBI Taxonomy" id="652676"/>
    <lineage>
        <taxon>unclassified sequences</taxon>
        <taxon>metagenomes</taxon>
        <taxon>ecological metagenomes</taxon>
    </lineage>
</organism>
<dbReference type="AlphaFoldDB" id="A0A3B1C9L7"/>
<proteinExistence type="predicted"/>
<dbReference type="GO" id="GO:0004553">
    <property type="term" value="F:hydrolase activity, hydrolyzing O-glycosyl compounds"/>
    <property type="evidence" value="ECO:0007669"/>
    <property type="project" value="InterPro"/>
</dbReference>
<name>A0A3B1C9L7_9ZZZZ</name>
<dbReference type="GO" id="GO:0005975">
    <property type="term" value="P:carbohydrate metabolic process"/>
    <property type="evidence" value="ECO:0007669"/>
    <property type="project" value="InterPro"/>
</dbReference>
<dbReference type="EMBL" id="UOGD01000143">
    <property type="protein sequence ID" value="VAX19550.1"/>
    <property type="molecule type" value="Genomic_DNA"/>
</dbReference>
<accession>A0A3B1C9L7</accession>
<dbReference type="Pfam" id="PF02922">
    <property type="entry name" value="CBM_48"/>
    <property type="match status" value="1"/>
</dbReference>
<dbReference type="CDD" id="cd07184">
    <property type="entry name" value="E_set_Isoamylase_like_N"/>
    <property type="match status" value="1"/>
</dbReference>
<dbReference type="InterPro" id="IPR014756">
    <property type="entry name" value="Ig_E-set"/>
</dbReference>
<gene>
    <name evidence="2" type="ORF">MNBD_IGNAVI01-817</name>
</gene>
<protein>
    <recommendedName>
        <fullName evidence="1">Glycoside hydrolase family 13 N-terminal domain-containing protein</fullName>
    </recommendedName>
</protein>
<evidence type="ECO:0000259" key="1">
    <source>
        <dbReference type="Pfam" id="PF02922"/>
    </source>
</evidence>
<dbReference type="Gene3D" id="2.60.40.10">
    <property type="entry name" value="Immunoglobulins"/>
    <property type="match status" value="1"/>
</dbReference>
<dbReference type="SUPFAM" id="SSF81296">
    <property type="entry name" value="E set domains"/>
    <property type="match status" value="1"/>
</dbReference>
<evidence type="ECO:0000313" key="2">
    <source>
        <dbReference type="EMBL" id="VAX19550.1"/>
    </source>
</evidence>
<dbReference type="InterPro" id="IPR004193">
    <property type="entry name" value="Glyco_hydro_13_N"/>
</dbReference>